<gene>
    <name evidence="1" type="ORF">LPLAT_LOCUS1926</name>
</gene>
<accession>A0AAV2N6Q3</accession>
<sequence length="67" mass="7328">MASKYLNCIKAMKDNLGRSIEESPSKEPQTMAPVRCKFCVSSFALGDRQVGKQCCTESISPGLSQQN</sequence>
<proteinExistence type="predicted"/>
<reference evidence="1" key="1">
    <citation type="submission" date="2024-04" db="EMBL/GenBank/DDBJ databases">
        <authorList>
            <consortium name="Molecular Ecology Group"/>
        </authorList>
    </citation>
    <scope>NUCLEOTIDE SEQUENCE</scope>
</reference>
<evidence type="ECO:0000313" key="2">
    <source>
        <dbReference type="Proteomes" id="UP001497644"/>
    </source>
</evidence>
<keyword evidence="2" id="KW-1185">Reference proteome</keyword>
<protein>
    <submittedName>
        <fullName evidence="1">Uncharacterized protein</fullName>
    </submittedName>
</protein>
<evidence type="ECO:0000313" key="1">
    <source>
        <dbReference type="EMBL" id="CAL1675633.1"/>
    </source>
</evidence>
<organism evidence="1 2">
    <name type="scientific">Lasius platythorax</name>
    <dbReference type="NCBI Taxonomy" id="488582"/>
    <lineage>
        <taxon>Eukaryota</taxon>
        <taxon>Metazoa</taxon>
        <taxon>Ecdysozoa</taxon>
        <taxon>Arthropoda</taxon>
        <taxon>Hexapoda</taxon>
        <taxon>Insecta</taxon>
        <taxon>Pterygota</taxon>
        <taxon>Neoptera</taxon>
        <taxon>Endopterygota</taxon>
        <taxon>Hymenoptera</taxon>
        <taxon>Apocrita</taxon>
        <taxon>Aculeata</taxon>
        <taxon>Formicoidea</taxon>
        <taxon>Formicidae</taxon>
        <taxon>Formicinae</taxon>
        <taxon>Lasius</taxon>
        <taxon>Lasius</taxon>
    </lineage>
</organism>
<dbReference type="AlphaFoldDB" id="A0AAV2N6Q3"/>
<name>A0AAV2N6Q3_9HYME</name>
<dbReference type="Proteomes" id="UP001497644">
    <property type="component" value="Chromosome 10"/>
</dbReference>
<dbReference type="EMBL" id="OZ034833">
    <property type="protein sequence ID" value="CAL1675633.1"/>
    <property type="molecule type" value="Genomic_DNA"/>
</dbReference>